<evidence type="ECO:0000256" key="1">
    <source>
        <dbReference type="ARBA" id="ARBA00001933"/>
    </source>
</evidence>
<dbReference type="GO" id="GO:0030170">
    <property type="term" value="F:pyridoxal phosphate binding"/>
    <property type="evidence" value="ECO:0007669"/>
    <property type="project" value="InterPro"/>
</dbReference>
<dbReference type="PANTHER" id="PTHR42790">
    <property type="entry name" value="AMINOTRANSFERASE"/>
    <property type="match status" value="1"/>
</dbReference>
<keyword evidence="6" id="KW-0663">Pyridoxal phosphate</keyword>
<feature type="domain" description="Aminotransferase class I/classII large" evidence="7">
    <location>
        <begin position="49"/>
        <end position="393"/>
    </location>
</feature>
<dbReference type="EMBL" id="SLWB01000003">
    <property type="protein sequence ID" value="TCN70662.1"/>
    <property type="molecule type" value="Genomic_DNA"/>
</dbReference>
<dbReference type="GO" id="GO:0008483">
    <property type="term" value="F:transaminase activity"/>
    <property type="evidence" value="ECO:0007669"/>
    <property type="project" value="UniProtKB-KW"/>
</dbReference>
<organism evidence="8 9">
    <name type="scientific">Acetobacteroides hydrogenigenes</name>
    <dbReference type="NCBI Taxonomy" id="979970"/>
    <lineage>
        <taxon>Bacteria</taxon>
        <taxon>Pseudomonadati</taxon>
        <taxon>Bacteroidota</taxon>
        <taxon>Bacteroidia</taxon>
        <taxon>Bacteroidales</taxon>
        <taxon>Rikenellaceae</taxon>
        <taxon>Acetobacteroides</taxon>
    </lineage>
</organism>
<dbReference type="PANTHER" id="PTHR42790:SF19">
    <property type="entry name" value="KYNURENINE_ALPHA-AMINOADIPATE AMINOTRANSFERASE, MITOCHONDRIAL"/>
    <property type="match status" value="1"/>
</dbReference>
<keyword evidence="9" id="KW-1185">Reference proteome</keyword>
<dbReference type="FunFam" id="3.40.640.10:FF:000053">
    <property type="entry name" value="Aminotransferase, class I"/>
    <property type="match status" value="1"/>
</dbReference>
<keyword evidence="4" id="KW-0032">Aminotransferase</keyword>
<name>A0A4R2ET78_9BACT</name>
<dbReference type="AlphaFoldDB" id="A0A4R2ET78"/>
<proteinExistence type="inferred from homology"/>
<dbReference type="OrthoDB" id="594134at2"/>
<evidence type="ECO:0000256" key="2">
    <source>
        <dbReference type="ARBA" id="ARBA00007441"/>
    </source>
</evidence>
<dbReference type="SUPFAM" id="SSF53383">
    <property type="entry name" value="PLP-dependent transferases"/>
    <property type="match status" value="1"/>
</dbReference>
<evidence type="ECO:0000256" key="5">
    <source>
        <dbReference type="ARBA" id="ARBA00022679"/>
    </source>
</evidence>
<evidence type="ECO:0000256" key="4">
    <source>
        <dbReference type="ARBA" id="ARBA00022576"/>
    </source>
</evidence>
<keyword evidence="5" id="KW-0808">Transferase</keyword>
<dbReference type="Gene3D" id="3.90.1150.10">
    <property type="entry name" value="Aspartate Aminotransferase, domain 1"/>
    <property type="match status" value="1"/>
</dbReference>
<dbReference type="InterPro" id="IPR015424">
    <property type="entry name" value="PyrdxlP-dep_Trfase"/>
</dbReference>
<dbReference type="InterPro" id="IPR004839">
    <property type="entry name" value="Aminotransferase_I/II_large"/>
</dbReference>
<evidence type="ECO:0000256" key="6">
    <source>
        <dbReference type="ARBA" id="ARBA00022898"/>
    </source>
</evidence>
<comment type="subunit">
    <text evidence="3">Homodimer.</text>
</comment>
<protein>
    <submittedName>
        <fullName evidence="8">2-aminoadipate transaminase</fullName>
    </submittedName>
</protein>
<accession>A0A4R2ET78</accession>
<dbReference type="InterPro" id="IPR015422">
    <property type="entry name" value="PyrdxlP-dep_Trfase_small"/>
</dbReference>
<dbReference type="GO" id="GO:1901605">
    <property type="term" value="P:alpha-amino acid metabolic process"/>
    <property type="evidence" value="ECO:0007669"/>
    <property type="project" value="TreeGrafter"/>
</dbReference>
<evidence type="ECO:0000259" key="7">
    <source>
        <dbReference type="Pfam" id="PF00155"/>
    </source>
</evidence>
<evidence type="ECO:0000313" key="8">
    <source>
        <dbReference type="EMBL" id="TCN70662.1"/>
    </source>
</evidence>
<comment type="cofactor">
    <cofactor evidence="1">
        <name>pyridoxal 5'-phosphate</name>
        <dbReference type="ChEBI" id="CHEBI:597326"/>
    </cofactor>
</comment>
<dbReference type="InterPro" id="IPR050859">
    <property type="entry name" value="Class-I_PLP-dep_aminotransf"/>
</dbReference>
<dbReference type="Pfam" id="PF00155">
    <property type="entry name" value="Aminotran_1_2"/>
    <property type="match status" value="1"/>
</dbReference>
<evidence type="ECO:0000313" key="9">
    <source>
        <dbReference type="Proteomes" id="UP000294830"/>
    </source>
</evidence>
<dbReference type="InterPro" id="IPR015421">
    <property type="entry name" value="PyrdxlP-dep_Trfase_major"/>
</dbReference>
<comment type="caution">
    <text evidence="8">The sequence shown here is derived from an EMBL/GenBank/DDBJ whole genome shotgun (WGS) entry which is preliminary data.</text>
</comment>
<dbReference type="RefSeq" id="WP_131838520.1">
    <property type="nucleotide sequence ID" value="NZ_SLWB01000003.1"/>
</dbReference>
<reference evidence="8 9" key="1">
    <citation type="submission" date="2019-03" db="EMBL/GenBank/DDBJ databases">
        <title>Genomic Encyclopedia of Archaeal and Bacterial Type Strains, Phase II (KMG-II): from individual species to whole genera.</title>
        <authorList>
            <person name="Goeker M."/>
        </authorList>
    </citation>
    <scope>NUCLEOTIDE SEQUENCE [LARGE SCALE GENOMIC DNA]</scope>
    <source>
        <strain evidence="8 9">RL-C</strain>
    </source>
</reference>
<dbReference type="Gene3D" id="3.40.640.10">
    <property type="entry name" value="Type I PLP-dependent aspartate aminotransferase-like (Major domain)"/>
    <property type="match status" value="1"/>
</dbReference>
<comment type="similarity">
    <text evidence="2">Belongs to the class-I pyridoxal-phosphate-dependent aminotransferase family.</text>
</comment>
<gene>
    <name evidence="8" type="ORF">CLV25_103183</name>
</gene>
<dbReference type="CDD" id="cd00609">
    <property type="entry name" value="AAT_like"/>
    <property type="match status" value="1"/>
</dbReference>
<dbReference type="Proteomes" id="UP000294830">
    <property type="component" value="Unassembled WGS sequence"/>
</dbReference>
<sequence>MVNELESFFSHNIKGMKRSAIREILKLTQRPEIISFAGGLPDPTLFPTTELAEVTAEVLKNEGTLALQYGTTEGDPLLRKLLVERYQKQGVNIQEKNLIITTASQQGLDLSAKIFINPNDTVICGLPSYLGALSAFVSYGANIEGVSLDEHGMRSDLLEAKILELREKGIHPKFIYTIPDFQNPTGISMPEWRRIEIIAIAEKYNIIILEDAPYREVRFAGIPQKTMLELDRSGRVIQLGTFSKVFVPGFRIGWVVANEEIIDKFVVAKQATDLCTPAFVQRISARFIEKGYLDKNIAVVTSAYKQKQEHFIKCLQEYMPKDVTWTTPDGGLFLFLTLPEYIDASEFFQTAIEQKVAFVPGTSFYCNGEGKNTMRLNFSFMNLEKNEEGIKRLAKAIALEITAKKTTPTF</sequence>
<evidence type="ECO:0000256" key="3">
    <source>
        <dbReference type="ARBA" id="ARBA00011738"/>
    </source>
</evidence>